<evidence type="ECO:0000313" key="4">
    <source>
        <dbReference type="Proteomes" id="UP001460888"/>
    </source>
</evidence>
<dbReference type="Gene3D" id="3.40.50.10610">
    <property type="entry name" value="ABC-type transport auxiliary lipoprotein component"/>
    <property type="match status" value="1"/>
</dbReference>
<dbReference type="Pfam" id="PF05643">
    <property type="entry name" value="GNA1162-like"/>
    <property type="match status" value="1"/>
</dbReference>
<sequence length="215" mass="23116">MATITLLLAVLLVSGCATAPGYDYSAYRADPPRSILVLPPINNTVEVDAPYVYISTVTRPLAEAGYYVYPVAVVDAFMKENGLPDPAEMQSVPLDKIDDIIGPDAVLYTTIEQWGQKYRVLSSDTTVEVKARLIDTDTGVLLWDGSAHAVEGSGNGQGGLLAAVIVALVDQIVDTTADRSHEVARQANFNMVSNSQTGLPLGPYNPEHVTDPRRQ</sequence>
<protein>
    <recommendedName>
        <fullName evidence="5">Lipoprotein</fullName>
    </recommendedName>
</protein>
<gene>
    <name evidence="3" type="ORF">SADO_02340</name>
</gene>
<evidence type="ECO:0000256" key="2">
    <source>
        <dbReference type="SAM" id="SignalP"/>
    </source>
</evidence>
<name>A0ABV2AWN5_9GAMM</name>
<evidence type="ECO:0008006" key="5">
    <source>
        <dbReference type="Google" id="ProtNLM"/>
    </source>
</evidence>
<feature type="region of interest" description="Disordered" evidence="1">
    <location>
        <begin position="195"/>
        <end position="215"/>
    </location>
</feature>
<proteinExistence type="predicted"/>
<feature type="signal peptide" evidence="2">
    <location>
        <begin position="1"/>
        <end position="19"/>
    </location>
</feature>
<evidence type="ECO:0000313" key="3">
    <source>
        <dbReference type="EMBL" id="MES1928057.1"/>
    </source>
</evidence>
<keyword evidence="2" id="KW-0732">Signal</keyword>
<keyword evidence="4" id="KW-1185">Reference proteome</keyword>
<reference evidence="3 4" key="1">
    <citation type="submission" date="2013-03" db="EMBL/GenBank/DDBJ databases">
        <title>Salinisphaera dokdonensis CL-ES53 Genome Sequencing.</title>
        <authorList>
            <person name="Li C."/>
            <person name="Lai Q."/>
            <person name="Shao Z."/>
        </authorList>
    </citation>
    <scope>NUCLEOTIDE SEQUENCE [LARGE SCALE GENOMIC DNA]</scope>
    <source>
        <strain evidence="3 4">CL-ES53</strain>
    </source>
</reference>
<comment type="caution">
    <text evidence="3">The sequence shown here is derived from an EMBL/GenBank/DDBJ whole genome shotgun (WGS) entry which is preliminary data.</text>
</comment>
<dbReference type="EMBL" id="APND01000001">
    <property type="protein sequence ID" value="MES1928057.1"/>
    <property type="molecule type" value="Genomic_DNA"/>
</dbReference>
<organism evidence="3 4">
    <name type="scientific">Salinisphaera dokdonensis CL-ES53</name>
    <dbReference type="NCBI Taxonomy" id="1304272"/>
    <lineage>
        <taxon>Bacteria</taxon>
        <taxon>Pseudomonadati</taxon>
        <taxon>Pseudomonadota</taxon>
        <taxon>Gammaproteobacteria</taxon>
        <taxon>Salinisphaerales</taxon>
        <taxon>Salinisphaeraceae</taxon>
        <taxon>Salinisphaera</taxon>
    </lineage>
</organism>
<accession>A0ABV2AWN5</accession>
<dbReference type="Proteomes" id="UP001460888">
    <property type="component" value="Unassembled WGS sequence"/>
</dbReference>
<dbReference type="InterPro" id="IPR008517">
    <property type="entry name" value="GNA1162-like"/>
</dbReference>
<feature type="chain" id="PRO_5047261702" description="Lipoprotein" evidence="2">
    <location>
        <begin position="20"/>
        <end position="215"/>
    </location>
</feature>
<evidence type="ECO:0000256" key="1">
    <source>
        <dbReference type="SAM" id="MobiDB-lite"/>
    </source>
</evidence>